<gene>
    <name evidence="2" type="ORF">GNE12_12320</name>
</gene>
<dbReference type="InterPro" id="IPR033390">
    <property type="entry name" value="Rv2179c-like"/>
</dbReference>
<evidence type="ECO:0000313" key="3">
    <source>
        <dbReference type="Proteomes" id="UP000570851"/>
    </source>
</evidence>
<dbReference type="Pfam" id="PF16473">
    <property type="entry name" value="Rv2179c-like"/>
    <property type="match status" value="1"/>
</dbReference>
<dbReference type="Gene3D" id="3.30.420.10">
    <property type="entry name" value="Ribonuclease H-like superfamily/Ribonuclease H"/>
    <property type="match status" value="1"/>
</dbReference>
<dbReference type="InterPro" id="IPR036397">
    <property type="entry name" value="RNaseH_sf"/>
</dbReference>
<dbReference type="GeneID" id="58725281"/>
<evidence type="ECO:0000313" key="2">
    <source>
        <dbReference type="EMBL" id="MBC1302698.1"/>
    </source>
</evidence>
<dbReference type="InterPro" id="IPR012337">
    <property type="entry name" value="RNaseH-like_sf"/>
</dbReference>
<evidence type="ECO:0000259" key="1">
    <source>
        <dbReference type="Pfam" id="PF16473"/>
    </source>
</evidence>
<feature type="domain" description="3'-5' exoribonuclease Rv2179c-like" evidence="1">
    <location>
        <begin position="2"/>
        <end position="178"/>
    </location>
</feature>
<name>A0ABR6S8G1_ANAVA</name>
<sequence>MKYFIDTEFIEDGQTIDLISIGIVCEDGREFYGINWDCDFKHASKWVQENVLIHLPFRPVNEPTPNTQNWYTKKDLKLAVLDFLGCTYGTPGSLCPGKYYLSNHISKPEFWGYYADYDWVVFCQLFGRMIDLPQGFPMYCRDIKQWCDQLGNPKLPEQGKGEHSAIADAKWNKTAWEFLQKWQDGLLNASDWSA</sequence>
<accession>A0ABR6S8G1</accession>
<reference evidence="2 3" key="1">
    <citation type="submission" date="2019-11" db="EMBL/GenBank/DDBJ databases">
        <title>Comparison of genomes from free-living endosymbiotic cyanobacteria isolated from Azolla.</title>
        <authorList>
            <person name="Thiel T."/>
            <person name="Pratte B."/>
        </authorList>
    </citation>
    <scope>NUCLEOTIDE SEQUENCE [LARGE SCALE GENOMIC DNA]</scope>
    <source>
        <strain evidence="2 3">N2B</strain>
    </source>
</reference>
<proteinExistence type="predicted"/>
<comment type="caution">
    <text evidence="2">The sequence shown here is derived from an EMBL/GenBank/DDBJ whole genome shotgun (WGS) entry which is preliminary data.</text>
</comment>
<dbReference type="SUPFAM" id="SSF53098">
    <property type="entry name" value="Ribonuclease H-like"/>
    <property type="match status" value="1"/>
</dbReference>
<keyword evidence="3" id="KW-1185">Reference proteome</keyword>
<protein>
    <submittedName>
        <fullName evidence="2">3'-5' exoribonuclease</fullName>
    </submittedName>
</protein>
<dbReference type="Proteomes" id="UP000570851">
    <property type="component" value="Unassembled WGS sequence"/>
</dbReference>
<organism evidence="2 3">
    <name type="scientific">Trichormus variabilis N2B</name>
    <dbReference type="NCBI Taxonomy" id="2681315"/>
    <lineage>
        <taxon>Bacteria</taxon>
        <taxon>Bacillati</taxon>
        <taxon>Cyanobacteriota</taxon>
        <taxon>Cyanophyceae</taxon>
        <taxon>Nostocales</taxon>
        <taxon>Nostocaceae</taxon>
        <taxon>Trichormus</taxon>
    </lineage>
</organism>
<dbReference type="RefSeq" id="WP_013036452.1">
    <property type="nucleotide sequence ID" value="NZ_JACKZP010000040.1"/>
</dbReference>
<dbReference type="EMBL" id="JACKZP010000040">
    <property type="protein sequence ID" value="MBC1302698.1"/>
    <property type="molecule type" value="Genomic_DNA"/>
</dbReference>